<feature type="region of interest" description="Disordered" evidence="1">
    <location>
        <begin position="48"/>
        <end position="120"/>
    </location>
</feature>
<dbReference type="AlphaFoldDB" id="A0A0P7AN65"/>
<evidence type="ECO:0000313" key="3">
    <source>
        <dbReference type="Proteomes" id="UP000050424"/>
    </source>
</evidence>
<name>A0A0P7AN65_9HYPO</name>
<reference evidence="2 3" key="1">
    <citation type="submission" date="2015-09" db="EMBL/GenBank/DDBJ databases">
        <title>Draft genome of a European isolate of the apple canker pathogen Neonectria ditissima.</title>
        <authorList>
            <person name="Gomez-Cortecero A."/>
            <person name="Harrison R.J."/>
            <person name="Armitage A.D."/>
        </authorList>
    </citation>
    <scope>NUCLEOTIDE SEQUENCE [LARGE SCALE GENOMIC DNA]</scope>
    <source>
        <strain evidence="2 3">R09/05</strain>
    </source>
</reference>
<accession>A0A0P7AN65</accession>
<protein>
    <submittedName>
        <fullName evidence="2">Uncharacterized protein</fullName>
    </submittedName>
</protein>
<organism evidence="2 3">
    <name type="scientific">Neonectria ditissima</name>
    <dbReference type="NCBI Taxonomy" id="78410"/>
    <lineage>
        <taxon>Eukaryota</taxon>
        <taxon>Fungi</taxon>
        <taxon>Dikarya</taxon>
        <taxon>Ascomycota</taxon>
        <taxon>Pezizomycotina</taxon>
        <taxon>Sordariomycetes</taxon>
        <taxon>Hypocreomycetidae</taxon>
        <taxon>Hypocreales</taxon>
        <taxon>Nectriaceae</taxon>
        <taxon>Neonectria</taxon>
    </lineage>
</organism>
<comment type="caution">
    <text evidence="2">The sequence shown here is derived from an EMBL/GenBank/DDBJ whole genome shotgun (WGS) entry which is preliminary data.</text>
</comment>
<proteinExistence type="predicted"/>
<sequence length="120" mass="12205">MGEEADGAADGAADGSLLAPTGNSTSPYGAGETDAERLFPLASKRWADGTGCRVSASPPTTGAGSSRLARSGLRIASSGSRPPALTGVDEFGTDREGHRTGQDRTGQDKSQKWEPAVARS</sequence>
<dbReference type="EMBL" id="LKCW01000254">
    <property type="protein sequence ID" value="KPM35406.1"/>
    <property type="molecule type" value="Genomic_DNA"/>
</dbReference>
<keyword evidence="3" id="KW-1185">Reference proteome</keyword>
<feature type="region of interest" description="Disordered" evidence="1">
    <location>
        <begin position="1"/>
        <end position="35"/>
    </location>
</feature>
<dbReference type="Proteomes" id="UP000050424">
    <property type="component" value="Unassembled WGS sequence"/>
</dbReference>
<evidence type="ECO:0000256" key="1">
    <source>
        <dbReference type="SAM" id="MobiDB-lite"/>
    </source>
</evidence>
<evidence type="ECO:0000313" key="2">
    <source>
        <dbReference type="EMBL" id="KPM35406.1"/>
    </source>
</evidence>
<gene>
    <name evidence="2" type="ORF">AK830_g11151</name>
</gene>
<feature type="compositionally biased region" description="Basic and acidic residues" evidence="1">
    <location>
        <begin position="92"/>
        <end position="112"/>
    </location>
</feature>